<evidence type="ECO:0000313" key="2">
    <source>
        <dbReference type="EMBL" id="KAK2022961.1"/>
    </source>
</evidence>
<keyword evidence="1" id="KW-0732">Signal</keyword>
<dbReference type="AlphaFoldDB" id="A0AAD9LUU9"/>
<dbReference type="Proteomes" id="UP001232148">
    <property type="component" value="Unassembled WGS sequence"/>
</dbReference>
<accession>A0AAD9LUU9</accession>
<keyword evidence="3" id="KW-1185">Reference proteome</keyword>
<reference evidence="2" key="1">
    <citation type="submission" date="2021-06" db="EMBL/GenBank/DDBJ databases">
        <title>Comparative genomics, transcriptomics and evolutionary studies reveal genomic signatures of adaptation to plant cell wall in hemibiotrophic fungi.</title>
        <authorList>
            <consortium name="DOE Joint Genome Institute"/>
            <person name="Baroncelli R."/>
            <person name="Diaz J.F."/>
            <person name="Benocci T."/>
            <person name="Peng M."/>
            <person name="Battaglia E."/>
            <person name="Haridas S."/>
            <person name="Andreopoulos W."/>
            <person name="Labutti K."/>
            <person name="Pangilinan J."/>
            <person name="Floch G.L."/>
            <person name="Makela M.R."/>
            <person name="Henrissat B."/>
            <person name="Grigoriev I.V."/>
            <person name="Crouch J.A."/>
            <person name="De Vries R.P."/>
            <person name="Sukno S.A."/>
            <person name="Thon M.R."/>
        </authorList>
    </citation>
    <scope>NUCLEOTIDE SEQUENCE</scope>
    <source>
        <strain evidence="2">MAFF235873</strain>
    </source>
</reference>
<evidence type="ECO:0008006" key="4">
    <source>
        <dbReference type="Google" id="ProtNLM"/>
    </source>
</evidence>
<name>A0AAD9LUU9_9PEZI</name>
<organism evidence="2 3">
    <name type="scientific">Colletotrichum zoysiae</name>
    <dbReference type="NCBI Taxonomy" id="1216348"/>
    <lineage>
        <taxon>Eukaryota</taxon>
        <taxon>Fungi</taxon>
        <taxon>Dikarya</taxon>
        <taxon>Ascomycota</taxon>
        <taxon>Pezizomycotina</taxon>
        <taxon>Sordariomycetes</taxon>
        <taxon>Hypocreomycetidae</taxon>
        <taxon>Glomerellales</taxon>
        <taxon>Glomerellaceae</taxon>
        <taxon>Colletotrichum</taxon>
        <taxon>Colletotrichum graminicola species complex</taxon>
    </lineage>
</organism>
<comment type="caution">
    <text evidence="2">The sequence shown here is derived from an EMBL/GenBank/DDBJ whole genome shotgun (WGS) entry which is preliminary data.</text>
</comment>
<evidence type="ECO:0000313" key="3">
    <source>
        <dbReference type="Proteomes" id="UP001232148"/>
    </source>
</evidence>
<proteinExistence type="predicted"/>
<evidence type="ECO:0000256" key="1">
    <source>
        <dbReference type="SAM" id="SignalP"/>
    </source>
</evidence>
<gene>
    <name evidence="2" type="ORF">LX32DRAFT_171102</name>
</gene>
<protein>
    <recommendedName>
        <fullName evidence="4">Secreted protein</fullName>
    </recommendedName>
</protein>
<feature type="signal peptide" evidence="1">
    <location>
        <begin position="1"/>
        <end position="27"/>
    </location>
</feature>
<sequence length="87" mass="10056">MKDVYPRRGTSICRVFLLLFFMKLTTKRHGVKQPPTVARRAPTCLREKKTTSRRKKSHLDEAFTVLPRVVFLAGQVTVLVLAETEER</sequence>
<feature type="chain" id="PRO_5042274669" description="Secreted protein" evidence="1">
    <location>
        <begin position="28"/>
        <end position="87"/>
    </location>
</feature>
<dbReference type="EMBL" id="MU843018">
    <property type="protein sequence ID" value="KAK2022961.1"/>
    <property type="molecule type" value="Genomic_DNA"/>
</dbReference>